<dbReference type="EMBL" id="JARJCW010000001">
    <property type="protein sequence ID" value="KAJ7230503.1"/>
    <property type="molecule type" value="Genomic_DNA"/>
</dbReference>
<gene>
    <name evidence="6" type="ORF">GGX14DRAFT_384438</name>
</gene>
<dbReference type="AlphaFoldDB" id="A0AAD6YVE4"/>
<keyword evidence="1" id="KW-0479">Metal-binding</keyword>
<sequence>MSSETADDDCPVCTEQFGNLRPRYTIACGHIFCRERGRGASSSSAFARGSQRPFCAHTSCLAKISPRVCPICREAYAEGDITRAAAAAAASGSELALECQWAPSDEVYDEDQVAWDALELERQRRQGRAASTPDLDLGDTEGGLEWAPTDRAYEEDRAAWDALELERERLHQSGSAYALDLELGLDPDMDGDVEWAPTDRAYEEDREAWDALELWRDPDYADREALELRRDPDYYDLEYGDEVEVEVEVEVEWTPSGPEYEEDWEAWNELERLRITG</sequence>
<feature type="domain" description="Zinc finger RING-type eukaryotic" evidence="5">
    <location>
        <begin position="10"/>
        <end position="35"/>
    </location>
</feature>
<evidence type="ECO:0000313" key="6">
    <source>
        <dbReference type="EMBL" id="KAJ7230503.1"/>
    </source>
</evidence>
<keyword evidence="3" id="KW-0862">Zinc</keyword>
<keyword evidence="7" id="KW-1185">Reference proteome</keyword>
<dbReference type="Gene3D" id="3.30.40.10">
    <property type="entry name" value="Zinc/RING finger domain, C3HC4 (zinc finger)"/>
    <property type="match status" value="1"/>
</dbReference>
<dbReference type="GO" id="GO:0008270">
    <property type="term" value="F:zinc ion binding"/>
    <property type="evidence" value="ECO:0007669"/>
    <property type="project" value="UniProtKB-KW"/>
</dbReference>
<comment type="caution">
    <text evidence="6">The sequence shown here is derived from an EMBL/GenBank/DDBJ whole genome shotgun (WGS) entry which is preliminary data.</text>
</comment>
<organism evidence="6 7">
    <name type="scientific">Mycena pura</name>
    <dbReference type="NCBI Taxonomy" id="153505"/>
    <lineage>
        <taxon>Eukaryota</taxon>
        <taxon>Fungi</taxon>
        <taxon>Dikarya</taxon>
        <taxon>Basidiomycota</taxon>
        <taxon>Agaricomycotina</taxon>
        <taxon>Agaricomycetes</taxon>
        <taxon>Agaricomycetidae</taxon>
        <taxon>Agaricales</taxon>
        <taxon>Marasmiineae</taxon>
        <taxon>Mycenaceae</taxon>
        <taxon>Mycena</taxon>
    </lineage>
</organism>
<evidence type="ECO:0000256" key="3">
    <source>
        <dbReference type="ARBA" id="ARBA00022833"/>
    </source>
</evidence>
<accession>A0AAD6YVE4</accession>
<evidence type="ECO:0000313" key="7">
    <source>
        <dbReference type="Proteomes" id="UP001219525"/>
    </source>
</evidence>
<proteinExistence type="predicted"/>
<protein>
    <recommendedName>
        <fullName evidence="5">Zinc finger RING-type eukaryotic domain-containing protein</fullName>
    </recommendedName>
</protein>
<evidence type="ECO:0000259" key="5">
    <source>
        <dbReference type="Pfam" id="PF13445"/>
    </source>
</evidence>
<reference evidence="6" key="1">
    <citation type="submission" date="2023-03" db="EMBL/GenBank/DDBJ databases">
        <title>Massive genome expansion in bonnet fungi (Mycena s.s.) driven by repeated elements and novel gene families across ecological guilds.</title>
        <authorList>
            <consortium name="Lawrence Berkeley National Laboratory"/>
            <person name="Harder C.B."/>
            <person name="Miyauchi S."/>
            <person name="Viragh M."/>
            <person name="Kuo A."/>
            <person name="Thoen E."/>
            <person name="Andreopoulos B."/>
            <person name="Lu D."/>
            <person name="Skrede I."/>
            <person name="Drula E."/>
            <person name="Henrissat B."/>
            <person name="Morin E."/>
            <person name="Kohler A."/>
            <person name="Barry K."/>
            <person name="LaButti K."/>
            <person name="Morin E."/>
            <person name="Salamov A."/>
            <person name="Lipzen A."/>
            <person name="Mereny Z."/>
            <person name="Hegedus B."/>
            <person name="Baldrian P."/>
            <person name="Stursova M."/>
            <person name="Weitz H."/>
            <person name="Taylor A."/>
            <person name="Grigoriev I.V."/>
            <person name="Nagy L.G."/>
            <person name="Martin F."/>
            <person name="Kauserud H."/>
        </authorList>
    </citation>
    <scope>NUCLEOTIDE SEQUENCE</scope>
    <source>
        <strain evidence="6">9144</strain>
    </source>
</reference>
<dbReference type="InterPro" id="IPR027370">
    <property type="entry name" value="Znf-RING_euk"/>
</dbReference>
<dbReference type="Pfam" id="PF13445">
    <property type="entry name" value="zf-RING_UBOX"/>
    <property type="match status" value="1"/>
</dbReference>
<name>A0AAD6YVE4_9AGAR</name>
<evidence type="ECO:0000256" key="2">
    <source>
        <dbReference type="ARBA" id="ARBA00022771"/>
    </source>
</evidence>
<keyword evidence="2" id="KW-0863">Zinc-finger</keyword>
<evidence type="ECO:0000256" key="4">
    <source>
        <dbReference type="SAM" id="MobiDB-lite"/>
    </source>
</evidence>
<dbReference type="Proteomes" id="UP001219525">
    <property type="component" value="Unassembled WGS sequence"/>
</dbReference>
<dbReference type="SUPFAM" id="SSF57850">
    <property type="entry name" value="RING/U-box"/>
    <property type="match status" value="1"/>
</dbReference>
<evidence type="ECO:0000256" key="1">
    <source>
        <dbReference type="ARBA" id="ARBA00022723"/>
    </source>
</evidence>
<feature type="region of interest" description="Disordered" evidence="4">
    <location>
        <begin position="125"/>
        <end position="150"/>
    </location>
</feature>
<dbReference type="InterPro" id="IPR013083">
    <property type="entry name" value="Znf_RING/FYVE/PHD"/>
</dbReference>